<keyword evidence="23 32" id="KW-1039">Host endosome</keyword>
<dbReference type="GO" id="GO:0052031">
    <property type="term" value="P:symbiont-mediated perturbation of host defense response"/>
    <property type="evidence" value="ECO:0007669"/>
    <property type="project" value="UniProtKB-UniRule"/>
</dbReference>
<keyword evidence="21 32" id="KW-1164">Virus endocytosis by host</keyword>
<name>A0A6M6AW74_HV1</name>
<dbReference type="InterPro" id="IPR000328">
    <property type="entry name" value="GP41-like"/>
</dbReference>
<evidence type="ECO:0000256" key="10">
    <source>
        <dbReference type="ARBA" id="ARBA00022570"/>
    </source>
</evidence>
<evidence type="ECO:0000256" key="15">
    <source>
        <dbReference type="ARBA" id="ARBA00022703"/>
    </source>
</evidence>
<keyword evidence="7 32" id="KW-1168">Fusion of virus membrane with host membrane</keyword>
<comment type="subcellular location">
    <molecule>Surface protein gp120</molecule>
    <subcellularLocation>
        <location evidence="32">Virion membrane</location>
        <topology evidence="32">Peripheral membrane protein</topology>
    </subcellularLocation>
    <subcellularLocation>
        <location evidence="32">Host cell membrane</location>
        <topology evidence="32">Peripheral membrane protein</topology>
    </subcellularLocation>
    <subcellularLocation>
        <location evidence="32">Host endosome membrane</location>
        <topology evidence="32">Single-pass type I membrane protein</topology>
    </subcellularLocation>
    <text evidence="32">The surface protein is not anchored to the viral envelope, but associates with the extravirion surface through its binding to TM. It is probably concentrated at the site of budding and incorporated into the virions possibly by contacts between the cytoplasmic tail of Env and the N-terminus of Gag.</text>
</comment>
<proteinExistence type="inferred from homology"/>
<comment type="function">
    <text evidence="32">Transmembrane protein gp41: Acts as a class I viral fusion protein. Under the current model, the protein has at least 3 conformational states: pre-fusion native state, pre-hairpin intermediate state, and post-fusion hairpin state. During fusion of viral and target intracellular membranes, the coiled coil regions (heptad repeats) assume a trimer-of-hairpins structure, positioning the fusion peptide in close proximity to the C-terminal region of the ectodomain. The formation of this structure appears to drive apposition and subsequent fusion of viral and target cell membranes. Complete fusion occurs in host cell endosomes and is dynamin-dependent, however some lipid transfer might occur at the plasma membrane. The virus undergoes clathrin-dependent internalization long before endosomal fusion, thus minimizing the surface exposure of conserved viral epitopes during fusion and reducing the efficacy of inhibitors targeting these epitopes. Membranes fusion leads to delivery of the nucleocapsid into the cytoplasm.</text>
</comment>
<comment type="subcellular location">
    <subcellularLocation>
        <location evidence="3">Host cell membrane</location>
        <topology evidence="3">Peripheral membrane protein</topology>
    </subcellularLocation>
    <subcellularLocation>
        <location evidence="1">Host cell membrane</location>
        <topology evidence="1">Single-pass type I membrane protein</topology>
    </subcellularLocation>
    <subcellularLocation>
        <location evidence="2">Host endosome membrane</location>
        <topology evidence="2">Peripheral membrane protein</topology>
    </subcellularLocation>
    <subcellularLocation>
        <location evidence="5">Host endosome membrane</location>
        <topology evidence="5">Single-pass type I membrane protein</topology>
    </subcellularLocation>
    <subcellularLocation>
        <location evidence="6">Virion membrane</location>
        <topology evidence="6">Peripheral membrane protein</topology>
    </subcellularLocation>
    <subcellularLocation>
        <location evidence="4">Virion membrane</location>
        <topology evidence="4">Single-pass type I membrane protein</topology>
    </subcellularLocation>
</comment>
<dbReference type="EMBL" id="MT194446">
    <property type="protein sequence ID" value="QJX39794.1"/>
    <property type="molecule type" value="Genomic_RNA"/>
</dbReference>
<evidence type="ECO:0000256" key="25">
    <source>
        <dbReference type="ARBA" id="ARBA00023136"/>
    </source>
</evidence>
<dbReference type="InterPro" id="IPR037527">
    <property type="entry name" value="Gp160"/>
</dbReference>
<dbReference type="FunFam" id="1.10.287.210:FF:000001">
    <property type="entry name" value="Envelope glycoprotein gp160"/>
    <property type="match status" value="1"/>
</dbReference>
<dbReference type="Gene3D" id="2.170.40.20">
    <property type="entry name" value="Human immunodeficiency virus 1, Gp160, envelope glycoprotein"/>
    <property type="match status" value="2"/>
</dbReference>
<dbReference type="GO" id="GO:0005198">
    <property type="term" value="F:structural molecule activity"/>
    <property type="evidence" value="ECO:0007669"/>
    <property type="project" value="UniProtKB-UniRule"/>
</dbReference>
<evidence type="ECO:0000256" key="4">
    <source>
        <dbReference type="ARBA" id="ARBA00004563"/>
    </source>
</evidence>
<keyword evidence="26 32" id="KW-0564">Palmitate</keyword>
<evidence type="ECO:0000256" key="6">
    <source>
        <dbReference type="ARBA" id="ARBA00004650"/>
    </source>
</evidence>
<evidence type="ECO:0000256" key="33">
    <source>
        <dbReference type="RuleBase" id="RU363095"/>
    </source>
</evidence>
<feature type="disulfide bond" evidence="32">
    <location>
        <begin position="51"/>
        <end position="71"/>
    </location>
</feature>
<keyword evidence="22 32" id="KW-1133">Transmembrane helix</keyword>
<dbReference type="FunFam" id="2.170.40.20:FF:000004">
    <property type="entry name" value="Envelope glycoprotein gp160"/>
    <property type="match status" value="1"/>
</dbReference>
<comment type="domain">
    <text evidence="32">The CD4-binding region is targeted by the antibody b12.</text>
</comment>
<evidence type="ECO:0000256" key="13">
    <source>
        <dbReference type="ARBA" id="ARBA00022685"/>
    </source>
</evidence>
<feature type="disulfide bond" evidence="32">
    <location>
        <begin position="606"/>
        <end position="612"/>
    </location>
</feature>
<evidence type="ECO:0000256" key="24">
    <source>
        <dbReference type="ARBA" id="ARBA00023054"/>
    </source>
</evidence>
<dbReference type="HAMAP" id="MF_04083">
    <property type="entry name" value="HIV_ENV"/>
    <property type="match status" value="1"/>
</dbReference>
<evidence type="ECO:0000256" key="30">
    <source>
        <dbReference type="ARBA" id="ARBA00023288"/>
    </source>
</evidence>
<evidence type="ECO:0000256" key="5">
    <source>
        <dbReference type="ARBA" id="ARBA00004578"/>
    </source>
</evidence>
<feature type="transmembrane region" description="Helical" evidence="33">
    <location>
        <begin position="520"/>
        <end position="543"/>
    </location>
</feature>
<dbReference type="InterPro" id="IPR000777">
    <property type="entry name" value="HIV1_Gp120"/>
</dbReference>
<dbReference type="GO" id="GO:0019031">
    <property type="term" value="C:viral envelope"/>
    <property type="evidence" value="ECO:0007669"/>
    <property type="project" value="UniProtKB-KW"/>
</dbReference>
<keyword evidence="15 32" id="KW-0053">Apoptosis</keyword>
<comment type="similarity">
    <text evidence="32">Belongs to the HIV-1 env protein family.</text>
</comment>
<organismHost>
    <name type="scientific">Homo sapiens</name>
    <name type="common">Human</name>
    <dbReference type="NCBI Taxonomy" id="9606"/>
</organismHost>
<feature type="region of interest" description="Immunosuppression" evidence="32">
    <location>
        <begin position="582"/>
        <end position="600"/>
    </location>
</feature>
<keyword evidence="14 32" id="KW-0812">Transmembrane</keyword>
<dbReference type="GO" id="GO:0019062">
    <property type="term" value="P:virion attachment to host cell"/>
    <property type="evidence" value="ECO:0007669"/>
    <property type="project" value="UniProtKB-UniRule"/>
</dbReference>
<feature type="region of interest" description="Fusion peptide" evidence="32">
    <location>
        <begin position="520"/>
        <end position="540"/>
    </location>
</feature>
<comment type="domain">
    <text evidence="32">The YXXL motif is involved in determining the exact site of viral release at the surface of infected mononuclear cells and promotes endocytosis. YXXL and di-leucine endocytosis motifs interact directly or indirectly with the clathrin adapter complexes, opperate independently, and their activities are not additive.</text>
</comment>
<evidence type="ECO:0000256" key="21">
    <source>
        <dbReference type="ARBA" id="ARBA00022890"/>
    </source>
</evidence>
<evidence type="ECO:0000256" key="19">
    <source>
        <dbReference type="ARBA" id="ARBA00022870"/>
    </source>
</evidence>
<dbReference type="SUPFAM" id="SSF56502">
    <property type="entry name" value="gp120 core"/>
    <property type="match status" value="2"/>
</dbReference>
<comment type="function">
    <text evidence="32">Surface protein gp120: Attaches the virus to the host lymphoid cell by binding to the primary receptor CD4. This interaction induces a structural rearrangement creating a high affinity binding site for a chemokine coreceptor like CXCR4 and/or CCR5. Acts as a ligand for CD209/DC-SIGN and CLEC4M/DC-SIGNR, which are respectively found on dendritic cells (DCs), and on endothelial cells of liver sinusoids and lymph node sinuses. These interactions allow capture of viral particles at mucosal surfaces by these cells and subsequent transmission to permissive cells. HIV subverts the migration properties of dendritic cells to gain access to CD4+ T-cells in lymph nodes. Virus transmission to permissive T-cells occurs either in trans (without DCs infection, through viral capture and transmission), or in cis (following DCs productive infection, through the usual CD4-gp120 interaction), thereby inducing a robust infection. In trans infection, bound virions remain infectious over days and it is proposed that they are not degraded, but protected in non-lysosomal acidic organelles within the DCs close to the cell membrane thus contributing to the viral infectious potential during DCs' migration from the periphery to the lymphoid tissues. On arrival at lymphoid tissues, intact virions recycle back to DCs' cell surface allowing virus transmission to CD4+ T-cells.</text>
</comment>
<comment type="domain">
    <text evidence="32 33">The 17 amino acids long immunosuppressive region is present in many retroviral envelope proteins. Synthetic peptides derived from this relatively conserved sequence inhibit immune function in vitro and in vivo.</text>
</comment>
<dbReference type="GO" id="GO:1903908">
    <property type="term" value="P:positive regulation of plasma membrane raft polarization"/>
    <property type="evidence" value="ECO:0007669"/>
    <property type="project" value="UniProtKB-UniRule"/>
</dbReference>
<comment type="PTM">
    <text evidence="32">Palmitoylation of the transmembrane protein and of Env polyprotein (prior to its proteolytic cleavage) is essential for their association with host cell membrane lipid rafts. Palmitoylation is therefore required for envelope trafficking to classical lipid rafts, but not for viral replication.</text>
</comment>
<feature type="domain" description="Retroviral envelope protein GP41-like" evidence="35">
    <location>
        <begin position="538"/>
        <end position="729"/>
    </location>
</feature>
<feature type="lipid moiety-binding region" description="S-palmitoyl cysteine; by host" evidence="32">
    <location>
        <position position="852"/>
    </location>
</feature>
<evidence type="ECO:0000256" key="16">
    <source>
        <dbReference type="ARBA" id="ARBA00022729"/>
    </source>
</evidence>
<evidence type="ECO:0000256" key="9">
    <source>
        <dbReference type="ARBA" id="ARBA00022511"/>
    </source>
</evidence>
<comment type="subunit">
    <text evidence="32">The mature envelope protein (Env) consists of a homotrimer of non-covalently associated gp120-gp41 heterodimers. The resulting complex protrudes from the virus surface as a spike. There seems to be as few as 10 spikes on the average virion. Surface protein gp120 interacts with host CD4, CCR5 and CXCR4. Gp120 also interacts with the C-type lectins CD209/DC-SIGN and CLEC4M/DC-SIGNR (collectively referred to as DC-SIGN(R)). Gp120 and gp41 interact with GalCer. Gp120 interacts with host ITGA4/ITGB7 complex; on CD4+ T-cells, this interaction results in rapid activation of integrin ITGAL/LFA-1, which facilitates efficient cell-to-cell spreading of HIV-1. Gp120 interacts with cell-associated heparan sulfate; this interaction increases virus infectivity on permissive cells and may be involved in infection of CD4- cells.</text>
</comment>
<keyword evidence="31 32" id="KW-1160">Virus entry into host cell</keyword>
<evidence type="ECO:0000259" key="34">
    <source>
        <dbReference type="Pfam" id="PF00516"/>
    </source>
</evidence>
<dbReference type="GO" id="GO:0044175">
    <property type="term" value="C:host cell endosome membrane"/>
    <property type="evidence" value="ECO:0007669"/>
    <property type="project" value="UniProtKB-SubCell"/>
</dbReference>
<feature type="disulfide bond" evidence="32">
    <location>
        <begin position="220"/>
        <end position="249"/>
    </location>
</feature>
<dbReference type="Pfam" id="PF00516">
    <property type="entry name" value="GP120"/>
    <property type="match status" value="1"/>
</dbReference>
<feature type="chain" id="PRO_5027189039" description="Envelope glycoprotein gp160" evidence="32">
    <location>
        <begin position="30"/>
        <end position="871"/>
    </location>
</feature>
<dbReference type="GO" id="GO:1903911">
    <property type="term" value="P:positive regulation of receptor clustering"/>
    <property type="evidence" value="ECO:0007669"/>
    <property type="project" value="UniProtKB-UniRule"/>
</dbReference>
<evidence type="ECO:0000256" key="29">
    <source>
        <dbReference type="ARBA" id="ARBA00023280"/>
    </source>
</evidence>
<dbReference type="GO" id="GO:0019064">
    <property type="term" value="P:fusion of virus membrane with host plasma membrane"/>
    <property type="evidence" value="ECO:0007669"/>
    <property type="project" value="UniProtKB-UniRule"/>
</dbReference>
<evidence type="ECO:0000256" key="26">
    <source>
        <dbReference type="ARBA" id="ARBA00023139"/>
    </source>
</evidence>
<comment type="miscellaneous">
    <text evidence="32">HIV-1 lineages are divided in three main groups, M (for Major), O (for Outlier), and N (for New, or Non-M, Non-O). The vast majority of strains found worldwide belong to the group M. Group O seems to be endemic to and largely confined to Cameroon and neighboring countries in West Central Africa, where these viruses represent a small minority of HIV-1 strains. The group N is represented by a limited number of isolates from Cameroonian persons. The group M is further subdivided in 9 clades or subtypes (A to D, F to H, J and K).</text>
</comment>
<feature type="region of interest" description="CD4-binding loop" evidence="32">
    <location>
        <begin position="363"/>
        <end position="373"/>
    </location>
</feature>
<dbReference type="GO" id="GO:0039654">
    <property type="term" value="P:fusion of virus membrane with host endosome membrane"/>
    <property type="evidence" value="ECO:0007669"/>
    <property type="project" value="UniProtKB-UniRule"/>
</dbReference>
<keyword evidence="29 32" id="KW-0899">Viral immunoevasion</keyword>
<evidence type="ECO:0000256" key="17">
    <source>
        <dbReference type="ARBA" id="ARBA00022804"/>
    </source>
</evidence>
<evidence type="ECO:0000256" key="11">
    <source>
        <dbReference type="ARBA" id="ARBA00022581"/>
    </source>
</evidence>
<keyword evidence="17 32" id="KW-1161">Viral attachment to host cell</keyword>
<evidence type="ECO:0000256" key="1">
    <source>
        <dbReference type="ARBA" id="ARBA00004402"/>
    </source>
</evidence>
<evidence type="ECO:0000256" key="23">
    <source>
        <dbReference type="ARBA" id="ARBA00023046"/>
    </source>
</evidence>
<evidence type="ECO:0000259" key="35">
    <source>
        <dbReference type="Pfam" id="PF00517"/>
    </source>
</evidence>
<feature type="transmembrane region" description="Helical" evidence="33">
    <location>
        <begin position="13"/>
        <end position="37"/>
    </location>
</feature>
<keyword evidence="28 32" id="KW-0325">Glycoprotein</keyword>
<keyword evidence="10 32" id="KW-1165">Clathrin-mediated endocytosis of virus by host</keyword>
<dbReference type="GO" id="GO:0055036">
    <property type="term" value="C:virion membrane"/>
    <property type="evidence" value="ECO:0007669"/>
    <property type="project" value="UniProtKB-SubCell"/>
</dbReference>
<evidence type="ECO:0000313" key="36">
    <source>
        <dbReference type="EMBL" id="QJX39794.1"/>
    </source>
</evidence>
<feature type="site" description="Cleavage; by host furin" evidence="32">
    <location>
        <begin position="519"/>
        <end position="520"/>
    </location>
</feature>
<feature type="domain" description="Human immunodeficiency virus 1 envelope glycoprotein Gp120" evidence="34">
    <location>
        <begin position="31"/>
        <end position="519"/>
    </location>
</feature>
<evidence type="ECO:0000256" key="8">
    <source>
        <dbReference type="ARBA" id="ARBA00022510"/>
    </source>
</evidence>
<sequence>MRVKGIPRNWQQWWIWSILGFWMICNGVGNLWVTVYYEVPVWKEAKATLFCASDAKAYEKEVHNVWATHACVPTNPNPQEIFLKNVTENFNMWENNMVDQMHEDIISLWDESLKPCVKLTPLCVTLNCSDANMGNNTDTVIYNNSTGAEMKNCSFNATTDLKDKKKKAYALFHSLDIVPINESARGNENVTKYKLISCGTSSIAQACPKISFDPIPIHYCAPAGYAILKCNNKTFSGTGPCNNVSTVQCTHGIKPVVSTQLLLNGSLAEEDIIIRFENLTDNAKTIIVHLNEPVNISCIRPGNNTRTSIRIGPGQAFYANNIIGDIRQAHCSINKTDWNRTLHRVAEKLREHFPNKTIKFEKHSGGDLEITHHSFNCGGEFFYCNTSGLFNMKFNATENITESLANITRGEGNESIILRCRIRQIINMWQEVGRAMYAPPIAGNISCNSSITGLLLTRDGGDTRGNNDTDNNTEIFRPGGGNMRDNWRSELYKYKVVEVKPLGIAPDKAKRRVVAREKRAVGIGAVFLGFLGAAGSTMGAASITLTVQARQLLSGIVQQQSNLLKAIEAQQHLLQLTVWGIKQLQTRVLALERYLRDQQLLGMWGCSGKFVCPTAVPWNSSWSNKSYTDIWGNMTWMEWEREINNYTDTIYRLLEESQNQQEQNEKDLLALDSWNSLWNWFSITKWLWYIKIFIMIVGGLIGLRIIFAVLSIVNRVRQGYSPLSFQTLTPNPRELDRLGRIEEEGGEQDKSRSIRLVNGFLSLAWDDLRSLCLFSYHRLRDFVLIAVRVVELLGRSSLKGLQRGWEALKYLGNLVQYWGLELKKSAISLFDTIAIAVAEGTDRIIEYILRFCRAICNVPTRIRQGFEAALQ</sequence>
<dbReference type="GO" id="GO:0020002">
    <property type="term" value="C:host cell plasma membrane"/>
    <property type="evidence" value="ECO:0007669"/>
    <property type="project" value="UniProtKB-SubCell"/>
</dbReference>
<organism evidence="36">
    <name type="scientific">Human immunodeficiency virus type 1</name>
    <name type="common">HIV-1</name>
    <dbReference type="NCBI Taxonomy" id="11676"/>
    <lineage>
        <taxon>Viruses</taxon>
        <taxon>Riboviria</taxon>
        <taxon>Pararnavirae</taxon>
        <taxon>Artverviricota</taxon>
        <taxon>Revtraviricetes</taxon>
        <taxon>Ortervirales</taxon>
        <taxon>Retroviridae</taxon>
        <taxon>Orthoretrovirinae</taxon>
        <taxon>Lentivirus</taxon>
        <taxon>Lentivirus humimdef1</taxon>
    </lineage>
</organism>
<dbReference type="FunFam" id="1.20.5.490:FF:000001">
    <property type="entry name" value="Envelope glycoprotein gp160"/>
    <property type="match status" value="1"/>
</dbReference>
<keyword evidence="18 32" id="KW-0946">Virion</keyword>
<dbReference type="FunFam" id="2.170.40.20:FF:000003">
    <property type="entry name" value="Envelope glycoprotein gp160"/>
    <property type="match status" value="1"/>
</dbReference>
<keyword evidence="13 32" id="KW-0165">Cleavage on pair of basic residues</keyword>
<feature type="coiled-coil region" evidence="32">
    <location>
        <begin position="641"/>
        <end position="675"/>
    </location>
</feature>
<comment type="function">
    <text evidence="32">Envelope glycoprotein gp160: Oligomerizes in the host endoplasmic reticulum into predominantly trimers. In a second time, gp160 transits in the host Golgi, where glycosylation is completed. The precursor is then proteolytically cleaved in the trans-Golgi and thereby activated by cellular furin or furin-like proteases to produce gp120 and gp41.</text>
</comment>
<reference evidence="36" key="1">
    <citation type="journal article" date="2020" name="PLoS Pathog.">
        <title>HIV-1 variants are archived throughout infection and persist in the reservoir.</title>
        <authorList>
            <person name="Brooks K."/>
            <person name="Jones B.R."/>
            <person name="Dilernia D.A."/>
            <person name="Wilkins D.J."/>
            <person name="Claiborne D.T."/>
            <person name="McInally S."/>
            <person name="Gilmour J."/>
            <person name="Kilembe W."/>
            <person name="Joy J.B."/>
            <person name="Allen S.A."/>
            <person name="Brumme Z.L."/>
            <person name="Hunter E."/>
        </authorList>
    </citation>
    <scope>NUCLEOTIDE SEQUENCE</scope>
    <source>
        <strain evidence="36">ZM1123M_04Apr2009_1Y_22_E</strain>
    </source>
</reference>
<evidence type="ECO:0000256" key="3">
    <source>
        <dbReference type="ARBA" id="ARBA00004505"/>
    </source>
</evidence>
<keyword evidence="16 32" id="KW-0732">Signal</keyword>
<comment type="subcellular location">
    <molecule>Transmembrane protein gp41</molecule>
    <subcellularLocation>
        <location evidence="32">Virion membrane</location>
        <topology evidence="32">Single-pass type I membrane protein</topology>
    </subcellularLocation>
    <subcellularLocation>
        <location evidence="32">Host cell membrane</location>
        <topology evidence="32">Single-pass type I membrane protein</topology>
    </subcellularLocation>
    <subcellularLocation>
        <location evidence="32">Host endosome membrane</location>
        <topology evidence="32">Single-pass type I membrane protein</topology>
    </subcellularLocation>
    <text evidence="32">It is probably concentrated at the site of budding and incorporated into the virions possibly by contacts between the cytoplasmic tail of Env and the N-terminus of Gag.</text>
</comment>
<keyword evidence="30 32" id="KW-0449">Lipoprotein</keyword>
<keyword evidence="27 32" id="KW-1015">Disulfide bond</keyword>
<dbReference type="Gene3D" id="1.20.5.490">
    <property type="entry name" value="Single helix bin"/>
    <property type="match status" value="1"/>
</dbReference>
<keyword evidence="9 32" id="KW-1032">Host cell membrane</keyword>
<feature type="lipid moiety-binding region" description="S-palmitoyl cysteine; by host" evidence="32">
    <location>
        <position position="772"/>
    </location>
</feature>
<comment type="domain">
    <text evidence="32">The membrane proximal external region (MPER) present in gp41 is a tryptophan-rich region recognized by the antibodies 2F5, Z13, and 4E10. MPER seems to play a role in fusion.</text>
</comment>
<keyword evidence="24 32" id="KW-0175">Coiled coil</keyword>
<evidence type="ECO:0000256" key="27">
    <source>
        <dbReference type="ARBA" id="ARBA00023157"/>
    </source>
</evidence>
<keyword evidence="11 32" id="KW-0945">Host-virus interaction</keyword>
<evidence type="ECO:0000256" key="18">
    <source>
        <dbReference type="ARBA" id="ARBA00022844"/>
    </source>
</evidence>
<dbReference type="GO" id="GO:0075512">
    <property type="term" value="P:clathrin-dependent endocytosis of virus by host cell"/>
    <property type="evidence" value="ECO:0007669"/>
    <property type="project" value="UniProtKB-UniRule"/>
</dbReference>
<evidence type="ECO:0000256" key="2">
    <source>
        <dbReference type="ARBA" id="ARBA00004433"/>
    </source>
</evidence>
<evidence type="ECO:0000256" key="7">
    <source>
        <dbReference type="ARBA" id="ARBA00022506"/>
    </source>
</evidence>
<dbReference type="GO" id="GO:0016020">
    <property type="term" value="C:membrane"/>
    <property type="evidence" value="ECO:0007669"/>
    <property type="project" value="UniProtKB-UniRule"/>
</dbReference>
<evidence type="ECO:0000256" key="32">
    <source>
        <dbReference type="HAMAP-Rule" id="MF_04083"/>
    </source>
</evidence>
<dbReference type="SUPFAM" id="SSF58069">
    <property type="entry name" value="Virus ectodomain"/>
    <property type="match status" value="1"/>
</dbReference>
<feature type="chain" id="PRO_5027189038" description="Transmembrane protein gp41" evidence="32">
    <location>
        <begin position="520"/>
        <end position="871"/>
    </location>
</feature>
<keyword evidence="19 32" id="KW-1043">Host membrane</keyword>
<dbReference type="InterPro" id="IPR036377">
    <property type="entry name" value="Gp120_core_sf"/>
</dbReference>
<dbReference type="GO" id="GO:0019082">
    <property type="term" value="P:viral protein processing"/>
    <property type="evidence" value="ECO:0007669"/>
    <property type="project" value="UniProtKB-UniRule"/>
</dbReference>
<feature type="short sequence motif" description="YXXL motif; contains endocytosis signal" evidence="32">
    <location>
        <begin position="720"/>
        <end position="723"/>
    </location>
</feature>
<comment type="PTM">
    <text evidence="32">Specific enzymatic cleavages in vivo yield mature proteins. Envelope glycoproteins are synthesized as a inactive precursor that is heavily N-glycosylated and processed likely by host cell furin in the Golgi to yield the mature SU and TM proteins. The cleavage site between SU and TM requires the minimal sequence [KR]-X-[KR]-R. About 2 of the 9 disulfide bonds of gp41 are reduced by P4HB/PDI, following binding to CD4 receptor.</text>
</comment>
<gene>
    <name evidence="32 36" type="primary">env</name>
</gene>
<evidence type="ECO:0000256" key="22">
    <source>
        <dbReference type="ARBA" id="ARBA00022989"/>
    </source>
</evidence>
<comment type="domain">
    <text evidence="32">Some of the most genetically diverse regions of the viral genome are present in Env. They are called variable regions 1 through 5 (V1 through V5). Coreceptor usage of gp120 is determined mainly by the primary structure of the third variable region (V3) in the outer domain of gp120. The sequence of V3 determines which coreceptor, CCR5 and/or CXCR4 (corresponding to R5/macrophage, X4/T cell and R5X4/T cell and macrophage tropism), is used to trigger the fusion potential of the Env complex, and hence which cells the virus can infect. Binding to CCR5 involves a region adjacent in addition to V3.</text>
</comment>
<evidence type="ECO:0000256" key="14">
    <source>
        <dbReference type="ARBA" id="ARBA00022692"/>
    </source>
</evidence>
<dbReference type="Pfam" id="PF00517">
    <property type="entry name" value="GP41"/>
    <property type="match status" value="1"/>
</dbReference>
<evidence type="ECO:0000256" key="12">
    <source>
        <dbReference type="ARBA" id="ARBA00022595"/>
    </source>
</evidence>
<dbReference type="CDD" id="cd09909">
    <property type="entry name" value="HIV-1-like_HR1-HR2"/>
    <property type="match status" value="1"/>
</dbReference>
<keyword evidence="25 32" id="KW-0472">Membrane</keyword>
<accession>A0A6M6AW74</accession>
<dbReference type="Gene3D" id="1.10.287.210">
    <property type="match status" value="1"/>
</dbReference>
<feature type="topological domain" description="Cytoplasmic" evidence="32">
    <location>
        <begin position="714"/>
        <end position="871"/>
    </location>
</feature>
<keyword evidence="8 32" id="KW-1170">Fusion of virus membrane with host endosomal membrane</keyword>
<protein>
    <recommendedName>
        <fullName evidence="32">Envelope glycoprotein gp160</fullName>
    </recommendedName>
    <alternativeName>
        <fullName evidence="32">Env polyprotein</fullName>
    </alternativeName>
    <component>
        <recommendedName>
            <fullName evidence="32">Surface protein gp120</fullName>
            <shortName evidence="32">SU</shortName>
        </recommendedName>
        <alternativeName>
            <fullName evidence="32">Glycoprotein 120</fullName>
            <shortName evidence="32">gp120</shortName>
        </alternativeName>
    </component>
    <component>
        <recommendedName>
            <fullName evidence="32">Transmembrane protein gp41</fullName>
            <shortName evidence="32">TM</shortName>
        </recommendedName>
        <alternativeName>
            <fullName evidence="32">Glycoprotein 41</fullName>
            <shortName evidence="32">gp41</shortName>
        </alternativeName>
    </component>
</protein>
<evidence type="ECO:0000256" key="20">
    <source>
        <dbReference type="ARBA" id="ARBA00022879"/>
    </source>
</evidence>
<keyword evidence="20 32" id="KW-0261">Viral envelope protein</keyword>
<evidence type="ECO:0000256" key="28">
    <source>
        <dbReference type="ARBA" id="ARBA00023180"/>
    </source>
</evidence>
<feature type="transmembrane region" description="Helical" evidence="33">
    <location>
        <begin position="686"/>
        <end position="713"/>
    </location>
</feature>
<feature type="region of interest" description="MPER; binding to GalCer" evidence="32">
    <location>
        <begin position="670"/>
        <end position="691"/>
    </location>
</feature>
<comment type="miscellaneous">
    <text evidence="32">Inhibitors targeting HIV-1 viral envelope proteins are used as antiretroviral drugs. Attachment of virions to the cell surface via non-specific interactions and CD4 binding can be blocked by inhibitors that include cyanovirin-N, cyclotriazadisulfonamide analogs, PRO 2000, TNX 355 and PRO 542. In addition, BMS 806 can block CD4-induced conformational changes. Env interactions with the coreceptor molecules can be targeted by CCR5 antagonists including SCH-D, maraviroc (UK 427857) and aplaviroc (GW 873140), and the CXCR4 antagonist AMD 070. Fusion of viral and cellular membranes can be inhibited by peptides such as enfuvirtide and tifuvirtide (T 1249). Resistance to inhibitors associated with mutations in Env are observed. Most of the time, single mutations confer only a modest reduction in drug susceptibility. Combination of several mutations is usually required to develop a high-level drug resistance.</text>
</comment>
<evidence type="ECO:0000256" key="31">
    <source>
        <dbReference type="ARBA" id="ARBA00023296"/>
    </source>
</evidence>
<feature type="disulfide bond" evidence="32">
    <location>
        <begin position="230"/>
        <end position="241"/>
    </location>
</feature>
<comment type="caution">
    <text evidence="32 33">Lacks conserved residue(s) required for the propagation of feature annotation.</text>
</comment>
<comment type="PTM">
    <text evidence="32">Highly glycosylated by host. The high number of glycan on the protein is reffered to as 'glycan shield' because it contributes to hide protein sequence from adaptive immune system.</text>
</comment>
<keyword evidence="12 32" id="KW-1162">Viral penetration into host cytoplasm</keyword>